<dbReference type="SUPFAM" id="SSF52540">
    <property type="entry name" value="P-loop containing nucleoside triphosphate hydrolases"/>
    <property type="match status" value="1"/>
</dbReference>
<dbReference type="Gene3D" id="3.40.50.300">
    <property type="entry name" value="P-loop containing nucleotide triphosphate hydrolases"/>
    <property type="match status" value="1"/>
</dbReference>
<dbReference type="PANTHER" id="PTHR37096:SF1">
    <property type="entry name" value="AAA+ ATPASE DOMAIN-CONTAINING PROTEIN"/>
    <property type="match status" value="1"/>
</dbReference>
<dbReference type="EMBL" id="LT882676">
    <property type="protein sequence ID" value="SMY19916.1"/>
    <property type="molecule type" value="Genomic_DNA"/>
</dbReference>
<evidence type="ECO:0000313" key="4">
    <source>
        <dbReference type="Proteomes" id="UP000215453"/>
    </source>
</evidence>
<accession>A0A1Y6L639</accession>
<evidence type="ECO:0000256" key="1">
    <source>
        <dbReference type="SAM" id="MobiDB-lite"/>
    </source>
</evidence>
<dbReference type="AlphaFoldDB" id="A0A1Y6L639"/>
<feature type="domain" description="ATPase" evidence="2">
    <location>
        <begin position="89"/>
        <end position="395"/>
    </location>
</feature>
<evidence type="ECO:0000313" key="3">
    <source>
        <dbReference type="EMBL" id="SMY19916.1"/>
    </source>
</evidence>
<dbReference type="InterPro" id="IPR011579">
    <property type="entry name" value="ATPase_dom"/>
</dbReference>
<gene>
    <name evidence="3" type="ORF">ZT1A5_G1351</name>
</gene>
<dbReference type="InterPro" id="IPR027417">
    <property type="entry name" value="P-loop_NTPase"/>
</dbReference>
<dbReference type="PANTHER" id="PTHR37096">
    <property type="entry name" value="YALI0E33429P"/>
    <property type="match status" value="1"/>
</dbReference>
<dbReference type="GO" id="GO:0005524">
    <property type="term" value="F:ATP binding"/>
    <property type="evidence" value="ECO:0007669"/>
    <property type="project" value="InterPro"/>
</dbReference>
<reference evidence="3 4" key="1">
    <citation type="submission" date="2016-10" db="EMBL/GenBank/DDBJ databases">
        <authorList>
            <person name="Varghese N."/>
        </authorList>
    </citation>
    <scope>NUCLEOTIDE SEQUENCE [LARGE SCALE GENOMIC DNA]</scope>
</reference>
<protein>
    <recommendedName>
        <fullName evidence="2">ATPase domain-containing protein</fullName>
    </recommendedName>
</protein>
<dbReference type="Proteomes" id="UP000215453">
    <property type="component" value="Chromosome 1"/>
</dbReference>
<organism evidence="3 4">
    <name type="scientific">Zymoseptoria tritici ST99CH_1A5</name>
    <dbReference type="NCBI Taxonomy" id="1276529"/>
    <lineage>
        <taxon>Eukaryota</taxon>
        <taxon>Fungi</taxon>
        <taxon>Dikarya</taxon>
        <taxon>Ascomycota</taxon>
        <taxon>Pezizomycotina</taxon>
        <taxon>Dothideomycetes</taxon>
        <taxon>Dothideomycetidae</taxon>
        <taxon>Mycosphaerellales</taxon>
        <taxon>Mycosphaerellaceae</taxon>
        <taxon>Zymoseptoria</taxon>
    </lineage>
</organism>
<feature type="region of interest" description="Disordered" evidence="1">
    <location>
        <begin position="545"/>
        <end position="591"/>
    </location>
</feature>
<evidence type="ECO:0000259" key="2">
    <source>
        <dbReference type="Pfam" id="PF01637"/>
    </source>
</evidence>
<name>A0A1Y6L639_ZYMTR</name>
<dbReference type="Pfam" id="PF01637">
    <property type="entry name" value="ATPase_2"/>
    <property type="match status" value="1"/>
</dbReference>
<proteinExistence type="predicted"/>
<dbReference type="InterPro" id="IPR051667">
    <property type="entry name" value="Archaeal_ATPase_domain"/>
</dbReference>
<sequence>MFRFVQPSRVARQLVHPTSRHAGSILSPHHGRTFFGLGEIASVLTNPAQTLQQLNESKEMLQKAREENKLKNEKQRIPKTHTFQQLPGFHGRHEEQKLLRKVLDGNPQLNVVFGATSVGKTALLRQVLATDDFFVIKFDLRISGFADLRTLYFSLCEQFQSLFTEMAHEDMDKLSIAFKHLMLDMDEKELEHNYEVSVADIADLMETLQSCLLRYKEYDPQASYDEAMKAKQEEDSAAEKGAKVGSLASKAADKVLGRKKNAGKENKSKDDDSDEPKLFRKRPICFLVDECHKLPALVSDTLSLKVFLDTLLVLTKQDRLCHVILSTSDAFFHHFLRSMNVGHHARIITIGDCTKQETLSYIQEEIMPTIPKHLEGKLNVEEMYEAFGGKLAHIGDFVQTWCSFSGDTTPYQSAIFTQAYTLLQFHLTHESFDTYSPLAEKSTWNGANNTEGQADFSREDLLKVMEKLVQPPYSLPYFDLCREIGTRQTDMMIKTRVLDLRWTKTVSPEQDWVERVWSEDGVERPIVKPMTTIVRRAMEVCLKEENARADRISDREAEDEKYKEEKYKGEKSKEKYKEEKPEKEKRSSKKD</sequence>